<evidence type="ECO:0000259" key="2">
    <source>
        <dbReference type="SMART" id="SM00458"/>
    </source>
</evidence>
<keyword evidence="4" id="KW-1185">Reference proteome</keyword>
<feature type="signal peptide" evidence="1">
    <location>
        <begin position="1"/>
        <end position="27"/>
    </location>
</feature>
<evidence type="ECO:0000313" key="3">
    <source>
        <dbReference type="EMBL" id="MFD0691946.1"/>
    </source>
</evidence>
<protein>
    <submittedName>
        <fullName evidence="3">RICIN domain-containing protein</fullName>
    </submittedName>
</protein>
<sequence>MRRLLTPVLAALAPLVSALTLAPAAQAADFPFTTVRTNAVSASRCFGPLNGGQGDGTPVVLMECSQLWHGTGGNTPDRSVRHFGGKCLGLAGGSTANGTALVLRTCGVPVAGDQQWTFVALNPGGLDGIWVLRNQQSLKCANLAGGGTASGTRLVLQPCSFRADQQWRLPNEPVTYGFAEDNGLA</sequence>
<feature type="domain" description="Ricin B lectin" evidence="2">
    <location>
        <begin position="32"/>
        <end position="170"/>
    </location>
</feature>
<dbReference type="CDD" id="cd00161">
    <property type="entry name" value="beta-trefoil_Ricin-like"/>
    <property type="match status" value="1"/>
</dbReference>
<organism evidence="3 4">
    <name type="scientific">Actinomadura fibrosa</name>
    <dbReference type="NCBI Taxonomy" id="111802"/>
    <lineage>
        <taxon>Bacteria</taxon>
        <taxon>Bacillati</taxon>
        <taxon>Actinomycetota</taxon>
        <taxon>Actinomycetes</taxon>
        <taxon>Streptosporangiales</taxon>
        <taxon>Thermomonosporaceae</taxon>
        <taxon>Actinomadura</taxon>
    </lineage>
</organism>
<evidence type="ECO:0000256" key="1">
    <source>
        <dbReference type="SAM" id="SignalP"/>
    </source>
</evidence>
<feature type="chain" id="PRO_5047226366" evidence="1">
    <location>
        <begin position="28"/>
        <end position="185"/>
    </location>
</feature>
<dbReference type="PROSITE" id="PS50231">
    <property type="entry name" value="RICIN_B_LECTIN"/>
    <property type="match status" value="1"/>
</dbReference>
<dbReference type="InterPro" id="IPR035992">
    <property type="entry name" value="Ricin_B-like_lectins"/>
</dbReference>
<dbReference type="Pfam" id="PF00652">
    <property type="entry name" value="Ricin_B_lectin"/>
    <property type="match status" value="1"/>
</dbReference>
<dbReference type="SMART" id="SM00458">
    <property type="entry name" value="RICIN"/>
    <property type="match status" value="1"/>
</dbReference>
<reference evidence="4" key="1">
    <citation type="journal article" date="2019" name="Int. J. Syst. Evol. Microbiol.">
        <title>The Global Catalogue of Microorganisms (GCM) 10K type strain sequencing project: providing services to taxonomists for standard genome sequencing and annotation.</title>
        <authorList>
            <consortium name="The Broad Institute Genomics Platform"/>
            <consortium name="The Broad Institute Genome Sequencing Center for Infectious Disease"/>
            <person name="Wu L."/>
            <person name="Ma J."/>
        </authorList>
    </citation>
    <scope>NUCLEOTIDE SEQUENCE [LARGE SCALE GENOMIC DNA]</scope>
    <source>
        <strain evidence="4">JCM 9371</strain>
    </source>
</reference>
<keyword evidence="1" id="KW-0732">Signal</keyword>
<dbReference type="SUPFAM" id="SSF50370">
    <property type="entry name" value="Ricin B-like lectins"/>
    <property type="match status" value="1"/>
</dbReference>
<dbReference type="Proteomes" id="UP001597063">
    <property type="component" value="Unassembled WGS sequence"/>
</dbReference>
<dbReference type="Gene3D" id="2.80.10.50">
    <property type="match status" value="1"/>
</dbReference>
<gene>
    <name evidence="3" type="ORF">ACFQZM_46165</name>
</gene>
<proteinExistence type="predicted"/>
<comment type="caution">
    <text evidence="3">The sequence shown here is derived from an EMBL/GenBank/DDBJ whole genome shotgun (WGS) entry which is preliminary data.</text>
</comment>
<accession>A0ABW2Y6L1</accession>
<dbReference type="InterPro" id="IPR000772">
    <property type="entry name" value="Ricin_B_lectin"/>
</dbReference>
<name>A0ABW2Y6L1_9ACTN</name>
<evidence type="ECO:0000313" key="4">
    <source>
        <dbReference type="Proteomes" id="UP001597063"/>
    </source>
</evidence>
<dbReference type="RefSeq" id="WP_131758657.1">
    <property type="nucleotide sequence ID" value="NZ_CAACUY010000056.1"/>
</dbReference>
<dbReference type="EMBL" id="JBHTGP010000034">
    <property type="protein sequence ID" value="MFD0691946.1"/>
    <property type="molecule type" value="Genomic_DNA"/>
</dbReference>